<dbReference type="InterPro" id="IPR001789">
    <property type="entry name" value="Sig_transdc_resp-reg_receiver"/>
</dbReference>
<keyword evidence="7" id="KW-1185">Reference proteome</keyword>
<dbReference type="Pfam" id="PF00072">
    <property type="entry name" value="Response_reg"/>
    <property type="match status" value="1"/>
</dbReference>
<evidence type="ECO:0000256" key="2">
    <source>
        <dbReference type="ARBA" id="ARBA00023125"/>
    </source>
</evidence>
<evidence type="ECO:0000256" key="3">
    <source>
        <dbReference type="ARBA" id="ARBA00023163"/>
    </source>
</evidence>
<dbReference type="GO" id="GO:0003677">
    <property type="term" value="F:DNA binding"/>
    <property type="evidence" value="ECO:0007669"/>
    <property type="project" value="UniProtKB-KW"/>
</dbReference>
<keyword evidence="1" id="KW-0805">Transcription regulation</keyword>
<dbReference type="PROSITE" id="PS50110">
    <property type="entry name" value="RESPONSE_REGULATORY"/>
    <property type="match status" value="1"/>
</dbReference>
<evidence type="ECO:0000259" key="5">
    <source>
        <dbReference type="PROSITE" id="PS50110"/>
    </source>
</evidence>
<protein>
    <recommendedName>
        <fullName evidence="5">Response regulatory domain-containing protein</fullName>
    </recommendedName>
</protein>
<evidence type="ECO:0000313" key="7">
    <source>
        <dbReference type="Proteomes" id="UP000033772"/>
    </source>
</evidence>
<dbReference type="CDD" id="cd17535">
    <property type="entry name" value="REC_NarL-like"/>
    <property type="match status" value="1"/>
</dbReference>
<gene>
    <name evidence="6" type="ORF">UG56_015980</name>
</gene>
<dbReference type="Proteomes" id="UP000033772">
    <property type="component" value="Unassembled WGS sequence"/>
</dbReference>
<keyword evidence="3" id="KW-0804">Transcription</keyword>
<name>A0A1J4N284_9ACTN</name>
<dbReference type="PANTHER" id="PTHR43214">
    <property type="entry name" value="TWO-COMPONENT RESPONSE REGULATOR"/>
    <property type="match status" value="1"/>
</dbReference>
<dbReference type="GO" id="GO:0000160">
    <property type="term" value="P:phosphorelay signal transduction system"/>
    <property type="evidence" value="ECO:0007669"/>
    <property type="project" value="InterPro"/>
</dbReference>
<dbReference type="RefSeq" id="WP_045550375.1">
    <property type="nucleotide sequence ID" value="NZ_JZDQ02000022.1"/>
</dbReference>
<dbReference type="InterPro" id="IPR039420">
    <property type="entry name" value="WalR-like"/>
</dbReference>
<keyword evidence="2" id="KW-0238">DNA-binding</keyword>
<reference evidence="6" key="1">
    <citation type="submission" date="2016-10" db="EMBL/GenBank/DDBJ databases">
        <title>Draft Genome Sequence of Nocardioides luteus Strain BAFB, an Alkane-Degrading Bacterium Isolated from JP-7 Polluted Soil.</title>
        <authorList>
            <person name="Brown L."/>
            <person name="Ruiz O.N."/>
            <person name="Gunasekera T."/>
        </authorList>
    </citation>
    <scope>NUCLEOTIDE SEQUENCE [LARGE SCALE GENOMIC DNA]</scope>
    <source>
        <strain evidence="6">BAFB</strain>
    </source>
</reference>
<dbReference type="STRING" id="1844.UG56_015980"/>
<comment type="caution">
    <text evidence="6">The sequence shown here is derived from an EMBL/GenBank/DDBJ whole genome shotgun (WGS) entry which is preliminary data.</text>
</comment>
<proteinExistence type="predicted"/>
<keyword evidence="4" id="KW-0597">Phosphoprotein</keyword>
<evidence type="ECO:0000256" key="4">
    <source>
        <dbReference type="PROSITE-ProRule" id="PRU00169"/>
    </source>
</evidence>
<accession>A0A1J4N284</accession>
<dbReference type="InterPro" id="IPR058245">
    <property type="entry name" value="NreC/VraR/RcsB-like_REC"/>
</dbReference>
<dbReference type="SUPFAM" id="SSF52172">
    <property type="entry name" value="CheY-like"/>
    <property type="match status" value="1"/>
</dbReference>
<feature type="modified residue" description="4-aspartylphosphate" evidence="4">
    <location>
        <position position="57"/>
    </location>
</feature>
<organism evidence="6 7">
    <name type="scientific">Nocardioides luteus</name>
    <dbReference type="NCBI Taxonomy" id="1844"/>
    <lineage>
        <taxon>Bacteria</taxon>
        <taxon>Bacillati</taxon>
        <taxon>Actinomycetota</taxon>
        <taxon>Actinomycetes</taxon>
        <taxon>Propionibacteriales</taxon>
        <taxon>Nocardioidaceae</taxon>
        <taxon>Nocardioides</taxon>
    </lineage>
</organism>
<feature type="domain" description="Response regulatory" evidence="5">
    <location>
        <begin position="7"/>
        <end position="131"/>
    </location>
</feature>
<dbReference type="PANTHER" id="PTHR43214:SF24">
    <property type="entry name" value="TRANSCRIPTIONAL REGULATORY PROTEIN NARL-RELATED"/>
    <property type="match status" value="1"/>
</dbReference>
<evidence type="ECO:0000313" key="6">
    <source>
        <dbReference type="EMBL" id="OIJ25683.1"/>
    </source>
</evidence>
<dbReference type="InterPro" id="IPR011006">
    <property type="entry name" value="CheY-like_superfamily"/>
</dbReference>
<evidence type="ECO:0000256" key="1">
    <source>
        <dbReference type="ARBA" id="ARBA00023015"/>
    </source>
</evidence>
<dbReference type="AlphaFoldDB" id="A0A1J4N284"/>
<dbReference type="Gene3D" id="3.40.50.2300">
    <property type="match status" value="1"/>
</dbReference>
<dbReference type="EMBL" id="JZDQ02000022">
    <property type="protein sequence ID" value="OIJ25683.1"/>
    <property type="molecule type" value="Genomic_DNA"/>
</dbReference>
<sequence length="225" mass="23784">MPSYEPSVVVADESPLLRAGLTTLLARGGYQVVGDAGDAEALIQAATDTLPTLVITDARLGPVEEGPGDEGIRAAVRLHEKVPEMGIVVLADSLDTAYAAPVFASAGTGGLGYLRKSRVRTIPHFLDVVGRVASGEVVVDPEVITRMVAASPDADAEAMARLTMRQSEVLGLVQAGFPERAIISRLFSGRRQFERCLSEIFLALGLSGDIEHRRTPTLLTHLASG</sequence>